<gene>
    <name evidence="3" type="ORF">PGLA2088_LOCUS12282</name>
</gene>
<dbReference type="Gene3D" id="1.10.443.10">
    <property type="entry name" value="Intergrase catalytic core"/>
    <property type="match status" value="1"/>
</dbReference>
<dbReference type="SUPFAM" id="SSF56349">
    <property type="entry name" value="DNA breaking-rejoining enzymes"/>
    <property type="match status" value="1"/>
</dbReference>
<feature type="compositionally biased region" description="Low complexity" evidence="2">
    <location>
        <begin position="31"/>
        <end position="44"/>
    </location>
</feature>
<dbReference type="Proteomes" id="UP000626109">
    <property type="component" value="Unassembled WGS sequence"/>
</dbReference>
<keyword evidence="1" id="KW-0233">DNA recombination</keyword>
<evidence type="ECO:0000313" key="4">
    <source>
        <dbReference type="Proteomes" id="UP000626109"/>
    </source>
</evidence>
<dbReference type="InterPro" id="IPR013762">
    <property type="entry name" value="Integrase-like_cat_sf"/>
</dbReference>
<evidence type="ECO:0000313" key="3">
    <source>
        <dbReference type="EMBL" id="CAE8656619.1"/>
    </source>
</evidence>
<protein>
    <submittedName>
        <fullName evidence="3">Uncharacterized protein</fullName>
    </submittedName>
</protein>
<proteinExistence type="predicted"/>
<dbReference type="GO" id="GO:0006310">
    <property type="term" value="P:DNA recombination"/>
    <property type="evidence" value="ECO:0007669"/>
    <property type="project" value="UniProtKB-KW"/>
</dbReference>
<comment type="caution">
    <text evidence="3">The sequence shown here is derived from an EMBL/GenBank/DDBJ whole genome shotgun (WGS) entry which is preliminary data.</text>
</comment>
<dbReference type="AlphaFoldDB" id="A0A813IUD6"/>
<sequence>MMKAAVRARVLAAALPVRGSKSGASRPLVTSRSSRPSPNSLPSLVQPVYSGRNRLKRPSPACLPRSRSGSCPAKKSARLGSKRINKIPEKEETVAITVAEIEKGSSVCEGLAVGRPTQRAYQGFFEEFRVWRRATLPNPLAKEVRQEEILGFIDHFFLENRSFPDIEKGVAAIFASLPRLRRLDMPRVKRALKGYKKKRPPVSRYPLPEEVVAGVAAVLHLNHHPRNARSVLCQFYGYLRPGECRKLKVKDLVIPAGGMSKSMNNYAVIIAPFEDLQPSKTQTFDDTVIFDYPVWLGKEFQKLATGRNPQELLFDIKVAESIELFREALRVLGLDGELYQLRHGGASTDWLEKRRTPGEIKARGRWQCDSSLRRYAKAGQVQKTLNKMKSLERGFCSTAFSNLEKILNNKMNLAMPRPGMKQGRGNS</sequence>
<accession>A0A813IUD6</accession>
<dbReference type="GO" id="GO:0015074">
    <property type="term" value="P:DNA integration"/>
    <property type="evidence" value="ECO:0007669"/>
    <property type="project" value="InterPro"/>
</dbReference>
<dbReference type="GO" id="GO:0003677">
    <property type="term" value="F:DNA binding"/>
    <property type="evidence" value="ECO:0007669"/>
    <property type="project" value="InterPro"/>
</dbReference>
<dbReference type="EMBL" id="CAJNNW010014450">
    <property type="protein sequence ID" value="CAE8656619.1"/>
    <property type="molecule type" value="Genomic_DNA"/>
</dbReference>
<evidence type="ECO:0000256" key="1">
    <source>
        <dbReference type="ARBA" id="ARBA00023172"/>
    </source>
</evidence>
<organism evidence="3 4">
    <name type="scientific">Polarella glacialis</name>
    <name type="common">Dinoflagellate</name>
    <dbReference type="NCBI Taxonomy" id="89957"/>
    <lineage>
        <taxon>Eukaryota</taxon>
        <taxon>Sar</taxon>
        <taxon>Alveolata</taxon>
        <taxon>Dinophyceae</taxon>
        <taxon>Suessiales</taxon>
        <taxon>Suessiaceae</taxon>
        <taxon>Polarella</taxon>
    </lineage>
</organism>
<name>A0A813IUD6_POLGL</name>
<feature type="region of interest" description="Disordered" evidence="2">
    <location>
        <begin position="20"/>
        <end position="78"/>
    </location>
</feature>
<evidence type="ECO:0000256" key="2">
    <source>
        <dbReference type="SAM" id="MobiDB-lite"/>
    </source>
</evidence>
<dbReference type="InterPro" id="IPR011010">
    <property type="entry name" value="DNA_brk_join_enz"/>
</dbReference>
<reference evidence="3" key="1">
    <citation type="submission" date="2021-02" db="EMBL/GenBank/DDBJ databases">
        <authorList>
            <person name="Dougan E. K."/>
            <person name="Rhodes N."/>
            <person name="Thang M."/>
            <person name="Chan C."/>
        </authorList>
    </citation>
    <scope>NUCLEOTIDE SEQUENCE</scope>
</reference>